<feature type="region of interest" description="Disordered" evidence="6">
    <location>
        <begin position="477"/>
        <end position="538"/>
    </location>
</feature>
<keyword evidence="2" id="KW-0677">Repeat</keyword>
<sequence length="581" mass="62946">MNSNRSAPAWSYQTPDSPHGAPGVDYPPLQQHLPPAQYGYQWTNDKSGHSQYYPPYNPHQQLTYAYYPSYVYPASDTFPVYPQYDSISERALSPGPQPRSYKSTPPPQFLQPHQGWQPYPQYDHQHSDLASAIALARDCSATRLALQESPTISSARPSKSNSLTSLTSSHTLHPPSPIMANSPVQPAVTSFLAHSPLSTAGTVSPYLGPMLHGFNDGSGLDLFAGIDSLGGVSRNNSRRLSVADAIPTSTPYGRSLSPALLTGPGIGTSPQMLSDDEFDPQPYPTPGLEGLFDDLALIAGLQDSDDPRSIMGTAGSSDAGSVMSLNLQQPSIPNLVVSAPDTTTPPAVNERKSPTKRLHRRRAPSPSNESPDPTDFTIPSGATNSDLPSGGMFSCACGKSFKKLSSLRSHAKLHGRERSFVCDQCNKGFLRKHDLTRHTTTHLPHGAKPYTCPHPLCGVTFTRQDAMKRHWVRKCQYRSPPPQYDAGRRSQQRSVEPSYDGASAAAASDSSNGGTSNPGSRASSIIEQSQPYPNNADNNQRYEFTQYLATSPSPDSETRLVPYPLPHADSVRNLIGFAPSY</sequence>
<dbReference type="PANTHER" id="PTHR14003:SF19">
    <property type="entry name" value="YY2 TRANSCRIPTION FACTOR"/>
    <property type="match status" value="1"/>
</dbReference>
<feature type="compositionally biased region" description="Polar residues" evidence="6">
    <location>
        <begin position="148"/>
        <end position="161"/>
    </location>
</feature>
<feature type="region of interest" description="Disordered" evidence="6">
    <location>
        <begin position="253"/>
        <end position="289"/>
    </location>
</feature>
<accession>A0AAD5TEE3</accession>
<dbReference type="GO" id="GO:0005667">
    <property type="term" value="C:transcription regulator complex"/>
    <property type="evidence" value="ECO:0007669"/>
    <property type="project" value="TreeGrafter"/>
</dbReference>
<evidence type="ECO:0000256" key="2">
    <source>
        <dbReference type="ARBA" id="ARBA00022737"/>
    </source>
</evidence>
<feature type="compositionally biased region" description="Basic residues" evidence="6">
    <location>
        <begin position="354"/>
        <end position="363"/>
    </location>
</feature>
<dbReference type="FunFam" id="3.30.160.60:FF:000100">
    <property type="entry name" value="Zinc finger 45-like"/>
    <property type="match status" value="1"/>
</dbReference>
<comment type="caution">
    <text evidence="8">The sequence shown here is derived from an EMBL/GenBank/DDBJ whole genome shotgun (WGS) entry which is preliminary data.</text>
</comment>
<feature type="domain" description="C2H2-type" evidence="7">
    <location>
        <begin position="450"/>
        <end position="482"/>
    </location>
</feature>
<evidence type="ECO:0000313" key="8">
    <source>
        <dbReference type="EMBL" id="KAJ3174540.1"/>
    </source>
</evidence>
<dbReference type="SUPFAM" id="SSF57667">
    <property type="entry name" value="beta-beta-alpha zinc fingers"/>
    <property type="match status" value="2"/>
</dbReference>
<evidence type="ECO:0000313" key="9">
    <source>
        <dbReference type="Proteomes" id="UP001212152"/>
    </source>
</evidence>
<feature type="compositionally biased region" description="Low complexity" evidence="6">
    <location>
        <begin position="500"/>
        <end position="517"/>
    </location>
</feature>
<feature type="compositionally biased region" description="Low complexity" evidence="6">
    <location>
        <begin position="162"/>
        <end position="173"/>
    </location>
</feature>
<dbReference type="GO" id="GO:0031519">
    <property type="term" value="C:PcG protein complex"/>
    <property type="evidence" value="ECO:0007669"/>
    <property type="project" value="TreeGrafter"/>
</dbReference>
<dbReference type="InterPro" id="IPR013087">
    <property type="entry name" value="Znf_C2H2_type"/>
</dbReference>
<dbReference type="Proteomes" id="UP001212152">
    <property type="component" value="Unassembled WGS sequence"/>
</dbReference>
<evidence type="ECO:0000256" key="1">
    <source>
        <dbReference type="ARBA" id="ARBA00022723"/>
    </source>
</evidence>
<keyword evidence="4" id="KW-0862">Zinc</keyword>
<dbReference type="GO" id="GO:0008270">
    <property type="term" value="F:zinc ion binding"/>
    <property type="evidence" value="ECO:0007669"/>
    <property type="project" value="UniProtKB-KW"/>
</dbReference>
<dbReference type="Pfam" id="PF00096">
    <property type="entry name" value="zf-C2H2"/>
    <property type="match status" value="1"/>
</dbReference>
<dbReference type="SMART" id="SM00355">
    <property type="entry name" value="ZnF_C2H2"/>
    <property type="match status" value="3"/>
</dbReference>
<feature type="domain" description="C2H2-type" evidence="7">
    <location>
        <begin position="420"/>
        <end position="442"/>
    </location>
</feature>
<dbReference type="GO" id="GO:0000981">
    <property type="term" value="F:DNA-binding transcription factor activity, RNA polymerase II-specific"/>
    <property type="evidence" value="ECO:0007669"/>
    <property type="project" value="TreeGrafter"/>
</dbReference>
<dbReference type="GO" id="GO:0000785">
    <property type="term" value="C:chromatin"/>
    <property type="evidence" value="ECO:0007669"/>
    <property type="project" value="TreeGrafter"/>
</dbReference>
<dbReference type="PROSITE" id="PS00028">
    <property type="entry name" value="ZINC_FINGER_C2H2_1"/>
    <property type="match status" value="1"/>
</dbReference>
<evidence type="ECO:0000256" key="5">
    <source>
        <dbReference type="PROSITE-ProRule" id="PRU00042"/>
    </source>
</evidence>
<dbReference type="AlphaFoldDB" id="A0AAD5TEE3"/>
<gene>
    <name evidence="8" type="primary">PZF1</name>
    <name evidence="8" type="ORF">HDU87_007132</name>
</gene>
<feature type="compositionally biased region" description="Polar residues" evidence="6">
    <location>
        <begin position="518"/>
        <end position="538"/>
    </location>
</feature>
<evidence type="ECO:0000256" key="3">
    <source>
        <dbReference type="ARBA" id="ARBA00022771"/>
    </source>
</evidence>
<dbReference type="Gene3D" id="3.30.160.60">
    <property type="entry name" value="Classic Zinc Finger"/>
    <property type="match status" value="2"/>
</dbReference>
<reference evidence="8" key="1">
    <citation type="submission" date="2020-05" db="EMBL/GenBank/DDBJ databases">
        <title>Phylogenomic resolution of chytrid fungi.</title>
        <authorList>
            <person name="Stajich J.E."/>
            <person name="Amses K."/>
            <person name="Simmons R."/>
            <person name="Seto K."/>
            <person name="Myers J."/>
            <person name="Bonds A."/>
            <person name="Quandt C.A."/>
            <person name="Barry K."/>
            <person name="Liu P."/>
            <person name="Grigoriev I."/>
            <person name="Longcore J.E."/>
            <person name="James T.Y."/>
        </authorList>
    </citation>
    <scope>NUCLEOTIDE SEQUENCE</scope>
    <source>
        <strain evidence="8">JEL0379</strain>
    </source>
</reference>
<dbReference type="EMBL" id="JADGJQ010000064">
    <property type="protein sequence ID" value="KAJ3174540.1"/>
    <property type="molecule type" value="Genomic_DNA"/>
</dbReference>
<evidence type="ECO:0000259" key="7">
    <source>
        <dbReference type="PROSITE" id="PS50157"/>
    </source>
</evidence>
<proteinExistence type="predicted"/>
<organism evidence="8 9">
    <name type="scientific">Geranomyces variabilis</name>
    <dbReference type="NCBI Taxonomy" id="109894"/>
    <lineage>
        <taxon>Eukaryota</taxon>
        <taxon>Fungi</taxon>
        <taxon>Fungi incertae sedis</taxon>
        <taxon>Chytridiomycota</taxon>
        <taxon>Chytridiomycota incertae sedis</taxon>
        <taxon>Chytridiomycetes</taxon>
        <taxon>Spizellomycetales</taxon>
        <taxon>Powellomycetaceae</taxon>
        <taxon>Geranomyces</taxon>
    </lineage>
</organism>
<evidence type="ECO:0000256" key="4">
    <source>
        <dbReference type="ARBA" id="ARBA00022833"/>
    </source>
</evidence>
<keyword evidence="9" id="KW-1185">Reference proteome</keyword>
<keyword evidence="1" id="KW-0479">Metal-binding</keyword>
<feature type="compositionally biased region" description="Polar residues" evidence="6">
    <location>
        <begin position="1"/>
        <end position="16"/>
    </location>
</feature>
<dbReference type="PANTHER" id="PTHR14003">
    <property type="entry name" value="TRANSCRIPTIONAL REPRESSOR PROTEIN YY"/>
    <property type="match status" value="1"/>
</dbReference>
<name>A0AAD5TEE3_9FUNG</name>
<feature type="region of interest" description="Disordered" evidence="6">
    <location>
        <begin position="1"/>
        <end position="41"/>
    </location>
</feature>
<feature type="region of interest" description="Disordered" evidence="6">
    <location>
        <begin position="335"/>
        <end position="385"/>
    </location>
</feature>
<keyword evidence="3 5" id="KW-0863">Zinc-finger</keyword>
<evidence type="ECO:0000256" key="6">
    <source>
        <dbReference type="SAM" id="MobiDB-lite"/>
    </source>
</evidence>
<dbReference type="GO" id="GO:0000978">
    <property type="term" value="F:RNA polymerase II cis-regulatory region sequence-specific DNA binding"/>
    <property type="evidence" value="ECO:0007669"/>
    <property type="project" value="TreeGrafter"/>
</dbReference>
<dbReference type="InterPro" id="IPR036236">
    <property type="entry name" value="Znf_C2H2_sf"/>
</dbReference>
<feature type="region of interest" description="Disordered" evidence="6">
    <location>
        <begin position="147"/>
        <end position="181"/>
    </location>
</feature>
<protein>
    <submittedName>
        <fullName evidence="8">Strongly-conserved Zn-finger binding protein (TFIIIA)</fullName>
    </submittedName>
</protein>
<dbReference type="PROSITE" id="PS50157">
    <property type="entry name" value="ZINC_FINGER_C2H2_2"/>
    <property type="match status" value="3"/>
</dbReference>
<feature type="domain" description="C2H2-type" evidence="7">
    <location>
        <begin position="393"/>
        <end position="419"/>
    </location>
</feature>